<dbReference type="STRING" id="300112.A0A4S2LAX2"/>
<dbReference type="EMBL" id="QBLH01000144">
    <property type="protein sequence ID" value="TGZ57477.1"/>
    <property type="molecule type" value="Genomic_DNA"/>
</dbReference>
<gene>
    <name evidence="1" type="ORF">DBV15_10126</name>
</gene>
<proteinExistence type="predicted"/>
<comment type="caution">
    <text evidence="1">The sequence shown here is derived from an EMBL/GenBank/DDBJ whole genome shotgun (WGS) entry which is preliminary data.</text>
</comment>
<dbReference type="AlphaFoldDB" id="A0A4S2LAX2"/>
<dbReference type="InterPro" id="IPR013783">
    <property type="entry name" value="Ig-like_fold"/>
</dbReference>
<dbReference type="Proteomes" id="UP000310200">
    <property type="component" value="Unassembled WGS sequence"/>
</dbReference>
<protein>
    <submittedName>
        <fullName evidence="1">Uncharacterized protein</fullName>
    </submittedName>
</protein>
<name>A0A4S2LAX2_9HYME</name>
<keyword evidence="2" id="KW-1185">Reference proteome</keyword>
<evidence type="ECO:0000313" key="1">
    <source>
        <dbReference type="EMBL" id="TGZ57477.1"/>
    </source>
</evidence>
<accession>A0A4S2LAX2</accession>
<organism evidence="1 2">
    <name type="scientific">Temnothorax longispinosus</name>
    <dbReference type="NCBI Taxonomy" id="300112"/>
    <lineage>
        <taxon>Eukaryota</taxon>
        <taxon>Metazoa</taxon>
        <taxon>Ecdysozoa</taxon>
        <taxon>Arthropoda</taxon>
        <taxon>Hexapoda</taxon>
        <taxon>Insecta</taxon>
        <taxon>Pterygota</taxon>
        <taxon>Neoptera</taxon>
        <taxon>Endopterygota</taxon>
        <taxon>Hymenoptera</taxon>
        <taxon>Apocrita</taxon>
        <taxon>Aculeata</taxon>
        <taxon>Formicoidea</taxon>
        <taxon>Formicidae</taxon>
        <taxon>Myrmicinae</taxon>
        <taxon>Temnothorax</taxon>
    </lineage>
</organism>
<evidence type="ECO:0000313" key="2">
    <source>
        <dbReference type="Proteomes" id="UP000310200"/>
    </source>
</evidence>
<dbReference type="Gene3D" id="2.60.40.10">
    <property type="entry name" value="Immunoglobulins"/>
    <property type="match status" value="1"/>
</dbReference>
<sequence>MRTWPQGDIVIEHGKPLKMFCLLNQTIVDIDYRGKSAEDLRFFRNDQELESEFVTVINETTIELFIKSPPASDDMYNCKLKINNSDYIAVCLNKVVVGCK</sequence>
<reference evidence="1 2" key="1">
    <citation type="journal article" date="2019" name="Philos. Trans. R. Soc. Lond., B, Biol. Sci.">
        <title>Ant behaviour and brain gene expression of defending hosts depend on the ecological success of the intruding social parasite.</title>
        <authorList>
            <person name="Kaur R."/>
            <person name="Stoldt M."/>
            <person name="Jongepier E."/>
            <person name="Feldmeyer B."/>
            <person name="Menzel F."/>
            <person name="Bornberg-Bauer E."/>
            <person name="Foitzik S."/>
        </authorList>
    </citation>
    <scope>NUCLEOTIDE SEQUENCE [LARGE SCALE GENOMIC DNA]</scope>
    <source>
        <tissue evidence="1">Whole body</tissue>
    </source>
</reference>